<evidence type="ECO:0000256" key="4">
    <source>
        <dbReference type="RuleBase" id="RU366054"/>
    </source>
</evidence>
<dbReference type="Gene3D" id="3.30.479.30">
    <property type="entry name" value="Band 7 domain"/>
    <property type="match status" value="1"/>
</dbReference>
<comment type="similarity">
    <text evidence="2 4">Belongs to the band 7/mec-2 family. Flotillin subfamily.</text>
</comment>
<name>A0A9X0CSM8_9CNID</name>
<dbReference type="Proteomes" id="UP001163046">
    <property type="component" value="Unassembled WGS sequence"/>
</dbReference>
<dbReference type="Pfam" id="PF01145">
    <property type="entry name" value="Band_7"/>
    <property type="match status" value="1"/>
</dbReference>
<accession>A0A9X0CSM8</accession>
<dbReference type="OrthoDB" id="5960838at2759"/>
<reference evidence="6" key="1">
    <citation type="submission" date="2023-01" db="EMBL/GenBank/DDBJ databases">
        <title>Genome assembly of the deep-sea coral Lophelia pertusa.</title>
        <authorList>
            <person name="Herrera S."/>
            <person name="Cordes E."/>
        </authorList>
    </citation>
    <scope>NUCLEOTIDE SEQUENCE</scope>
    <source>
        <strain evidence="6">USNM1676648</strain>
        <tissue evidence="6">Polyp</tissue>
    </source>
</reference>
<keyword evidence="3" id="KW-0472">Membrane</keyword>
<comment type="caution">
    <text evidence="6">The sequence shown here is derived from an EMBL/GenBank/DDBJ whole genome shotgun (WGS) entry which is preliminary data.</text>
</comment>
<dbReference type="GO" id="GO:0072659">
    <property type="term" value="P:protein localization to plasma membrane"/>
    <property type="evidence" value="ECO:0007669"/>
    <property type="project" value="TreeGrafter"/>
</dbReference>
<evidence type="ECO:0000256" key="3">
    <source>
        <dbReference type="ARBA" id="ARBA00023136"/>
    </source>
</evidence>
<organism evidence="6 7">
    <name type="scientific">Desmophyllum pertusum</name>
    <dbReference type="NCBI Taxonomy" id="174260"/>
    <lineage>
        <taxon>Eukaryota</taxon>
        <taxon>Metazoa</taxon>
        <taxon>Cnidaria</taxon>
        <taxon>Anthozoa</taxon>
        <taxon>Hexacorallia</taxon>
        <taxon>Scleractinia</taxon>
        <taxon>Caryophylliina</taxon>
        <taxon>Caryophylliidae</taxon>
        <taxon>Desmophyllum</taxon>
    </lineage>
</organism>
<dbReference type="InterPro" id="IPR027705">
    <property type="entry name" value="Flotillin_fam"/>
</dbReference>
<feature type="domain" description="Band 7" evidence="5">
    <location>
        <begin position="38"/>
        <end position="161"/>
    </location>
</feature>
<dbReference type="GO" id="GO:0031410">
    <property type="term" value="C:cytoplasmic vesicle"/>
    <property type="evidence" value="ECO:0007669"/>
    <property type="project" value="TreeGrafter"/>
</dbReference>
<sequence>MGNCHMASDREAVVVSGGCCIPRTQKYKAVAGKYKCLWAWAGLSKVDRLTLDVLTFKKVFKKVKTARGYHASVSILAEVQVMQDLQHFARASDYFLGKTKDEIADVLLNVLEAHLRDIYELIALKCIEEDANHFSERVQKAATPDVWDLGVLIHNFFITDVAQEELI</sequence>
<evidence type="ECO:0000313" key="7">
    <source>
        <dbReference type="Proteomes" id="UP001163046"/>
    </source>
</evidence>
<keyword evidence="7" id="KW-1185">Reference proteome</keyword>
<evidence type="ECO:0000256" key="1">
    <source>
        <dbReference type="ARBA" id="ARBA00004370"/>
    </source>
</evidence>
<evidence type="ECO:0000313" key="6">
    <source>
        <dbReference type="EMBL" id="KAJ7374021.1"/>
    </source>
</evidence>
<evidence type="ECO:0000259" key="5">
    <source>
        <dbReference type="Pfam" id="PF01145"/>
    </source>
</evidence>
<dbReference type="PANTHER" id="PTHR13806:SF46">
    <property type="entry name" value="FLOTILLIN-1-RELATED"/>
    <property type="match status" value="1"/>
</dbReference>
<dbReference type="GO" id="GO:0045661">
    <property type="term" value="P:regulation of myoblast differentiation"/>
    <property type="evidence" value="ECO:0007669"/>
    <property type="project" value="TreeGrafter"/>
</dbReference>
<dbReference type="SUPFAM" id="SSF117892">
    <property type="entry name" value="Band 7/SPFH domain"/>
    <property type="match status" value="1"/>
</dbReference>
<evidence type="ECO:0000256" key="2">
    <source>
        <dbReference type="ARBA" id="ARBA00007161"/>
    </source>
</evidence>
<dbReference type="GO" id="GO:0002020">
    <property type="term" value="F:protease binding"/>
    <property type="evidence" value="ECO:0007669"/>
    <property type="project" value="TreeGrafter"/>
</dbReference>
<dbReference type="InterPro" id="IPR001107">
    <property type="entry name" value="Band_7"/>
</dbReference>
<dbReference type="InterPro" id="IPR036013">
    <property type="entry name" value="Band_7/SPFH_dom_sf"/>
</dbReference>
<dbReference type="GO" id="GO:0016600">
    <property type="term" value="C:flotillin complex"/>
    <property type="evidence" value="ECO:0007669"/>
    <property type="project" value="TreeGrafter"/>
</dbReference>
<comment type="subcellular location">
    <subcellularLocation>
        <location evidence="1">Membrane</location>
    </subcellularLocation>
</comment>
<proteinExistence type="inferred from homology"/>
<gene>
    <name evidence="6" type="primary">FLOT2_1</name>
    <name evidence="6" type="ORF">OS493_009350</name>
</gene>
<dbReference type="EMBL" id="MU826829">
    <property type="protein sequence ID" value="KAJ7374021.1"/>
    <property type="molecule type" value="Genomic_DNA"/>
</dbReference>
<dbReference type="PANTHER" id="PTHR13806">
    <property type="entry name" value="FLOTILLIN-RELATED"/>
    <property type="match status" value="1"/>
</dbReference>
<dbReference type="AlphaFoldDB" id="A0A9X0CSM8"/>
<protein>
    <submittedName>
        <fullName evidence="6">Flotillin-2</fullName>
    </submittedName>
</protein>